<sequence length="267" mass="29017">MDIREYIESGAIESYVLGLADAQEAAELELLSRQHPEIRDAIDAFEASLESHALAHAVPPPAGVKEKLIGELKDGFVVTDVITTAPVISVNRRTRYIAAAAVILLVVSAGLNIYFYNQFRDTRNQYQALLIQKNSLLAENNVMQARSLNMYEGMQMMSDPAVRKVSMSGAGTGVKERENNLATVFWDSKTKDVYLLGNKLPQAPAGKQYQLWAIVNGKPVDAGMMGDCQGLCRMKNITAASAFAITLEKAGGVAQPTLSELQVIGKV</sequence>
<evidence type="ECO:0000313" key="3">
    <source>
        <dbReference type="EMBL" id="SJZ32968.1"/>
    </source>
</evidence>
<dbReference type="GO" id="GO:0006417">
    <property type="term" value="P:regulation of translation"/>
    <property type="evidence" value="ECO:0007669"/>
    <property type="project" value="TreeGrafter"/>
</dbReference>
<evidence type="ECO:0000256" key="1">
    <source>
        <dbReference type="SAM" id="Phobius"/>
    </source>
</evidence>
<keyword evidence="4" id="KW-1185">Reference proteome</keyword>
<feature type="domain" description="Anti-sigma K factor RskA C-terminal" evidence="2">
    <location>
        <begin position="98"/>
        <end position="257"/>
    </location>
</feature>
<dbReference type="EMBL" id="FUWH01000001">
    <property type="protein sequence ID" value="SJZ32968.1"/>
    <property type="molecule type" value="Genomic_DNA"/>
</dbReference>
<dbReference type="GO" id="GO:0005886">
    <property type="term" value="C:plasma membrane"/>
    <property type="evidence" value="ECO:0007669"/>
    <property type="project" value="InterPro"/>
</dbReference>
<dbReference type="AlphaFoldDB" id="A0A1T4JS27"/>
<name>A0A1T4JS27_9BACT</name>
<protein>
    <submittedName>
        <fullName evidence="3">Anti-sigma-K factor RskA</fullName>
    </submittedName>
</protein>
<dbReference type="InterPro" id="IPR018764">
    <property type="entry name" value="RskA_C"/>
</dbReference>
<feature type="transmembrane region" description="Helical" evidence="1">
    <location>
        <begin position="96"/>
        <end position="116"/>
    </location>
</feature>
<dbReference type="PANTHER" id="PTHR37461">
    <property type="entry name" value="ANTI-SIGMA-K FACTOR RSKA"/>
    <property type="match status" value="1"/>
</dbReference>
<keyword evidence="1" id="KW-0812">Transmembrane</keyword>
<dbReference type="OrthoDB" id="1420916at2"/>
<keyword evidence="1" id="KW-1133">Transmembrane helix</keyword>
<dbReference type="Proteomes" id="UP000190888">
    <property type="component" value="Unassembled WGS sequence"/>
</dbReference>
<evidence type="ECO:0000259" key="2">
    <source>
        <dbReference type="Pfam" id="PF10099"/>
    </source>
</evidence>
<evidence type="ECO:0000313" key="4">
    <source>
        <dbReference type="Proteomes" id="UP000190888"/>
    </source>
</evidence>
<dbReference type="RefSeq" id="WP_078829490.1">
    <property type="nucleotide sequence ID" value="NZ_FUWH01000001.1"/>
</dbReference>
<keyword evidence="1" id="KW-0472">Membrane</keyword>
<proteinExistence type="predicted"/>
<accession>A0A1T4JS27</accession>
<dbReference type="InterPro" id="IPR051474">
    <property type="entry name" value="Anti-sigma-K/W_factor"/>
</dbReference>
<dbReference type="PANTHER" id="PTHR37461:SF1">
    <property type="entry name" value="ANTI-SIGMA-K FACTOR RSKA"/>
    <property type="match status" value="1"/>
</dbReference>
<dbReference type="STRING" id="413434.SAMN04488132_101131"/>
<dbReference type="Pfam" id="PF10099">
    <property type="entry name" value="RskA_C"/>
    <property type="match status" value="1"/>
</dbReference>
<dbReference type="GO" id="GO:0016989">
    <property type="term" value="F:sigma factor antagonist activity"/>
    <property type="evidence" value="ECO:0007669"/>
    <property type="project" value="TreeGrafter"/>
</dbReference>
<organism evidence="3 4">
    <name type="scientific">Sediminibacterium ginsengisoli</name>
    <dbReference type="NCBI Taxonomy" id="413434"/>
    <lineage>
        <taxon>Bacteria</taxon>
        <taxon>Pseudomonadati</taxon>
        <taxon>Bacteroidota</taxon>
        <taxon>Chitinophagia</taxon>
        <taxon>Chitinophagales</taxon>
        <taxon>Chitinophagaceae</taxon>
        <taxon>Sediminibacterium</taxon>
    </lineage>
</organism>
<gene>
    <name evidence="3" type="ORF">SAMN04488132_101131</name>
</gene>
<reference evidence="3 4" key="1">
    <citation type="submission" date="2017-02" db="EMBL/GenBank/DDBJ databases">
        <authorList>
            <person name="Peterson S.W."/>
        </authorList>
    </citation>
    <scope>NUCLEOTIDE SEQUENCE [LARGE SCALE GENOMIC DNA]</scope>
    <source>
        <strain evidence="3 4">DSM 22335</strain>
    </source>
</reference>